<evidence type="ECO:0000313" key="1">
    <source>
        <dbReference type="EMBL" id="PRY91124.1"/>
    </source>
</evidence>
<accession>A0A2T0WX17</accession>
<name>A0A2T0WX17_9RHOB</name>
<gene>
    <name evidence="1" type="ORF">CLV74_104138</name>
</gene>
<evidence type="ECO:0000313" key="2">
    <source>
        <dbReference type="Proteomes" id="UP000238392"/>
    </source>
</evidence>
<keyword evidence="2" id="KW-1185">Reference proteome</keyword>
<dbReference type="InterPro" id="IPR021955">
    <property type="entry name" value="DUF3572"/>
</dbReference>
<comment type="caution">
    <text evidence="1">The sequence shown here is derived from an EMBL/GenBank/DDBJ whole genome shotgun (WGS) entry which is preliminary data.</text>
</comment>
<protein>
    <submittedName>
        <fullName evidence="1">Uncharacterized protein DUF3572</fullName>
    </submittedName>
</protein>
<dbReference type="Pfam" id="PF12096">
    <property type="entry name" value="DUF3572"/>
    <property type="match status" value="1"/>
</dbReference>
<proteinExistence type="predicted"/>
<sequence length="92" mass="9955">MNREAAEVLAINALGWLAGQEDLLGVFLGASGSSVDALREKAGDPEFLGAVLDFICMDDAWVVAFCDIQEIAYDQPMRARAMLPGGEQVHWT</sequence>
<dbReference type="EMBL" id="PVTQ01000004">
    <property type="protein sequence ID" value="PRY91124.1"/>
    <property type="molecule type" value="Genomic_DNA"/>
</dbReference>
<reference evidence="1 2" key="1">
    <citation type="submission" date="2018-03" db="EMBL/GenBank/DDBJ databases">
        <title>Genomic Encyclopedia of Archaeal and Bacterial Type Strains, Phase II (KMG-II): from individual species to whole genera.</title>
        <authorList>
            <person name="Goeker M."/>
        </authorList>
    </citation>
    <scope>NUCLEOTIDE SEQUENCE [LARGE SCALE GENOMIC DNA]</scope>
    <source>
        <strain evidence="1 2">DSM 100212</strain>
    </source>
</reference>
<dbReference type="OrthoDB" id="7356934at2"/>
<dbReference type="AlphaFoldDB" id="A0A2T0WX17"/>
<dbReference type="RefSeq" id="WP_106263652.1">
    <property type="nucleotide sequence ID" value="NZ_PVTQ01000004.1"/>
</dbReference>
<dbReference type="Proteomes" id="UP000238392">
    <property type="component" value="Unassembled WGS sequence"/>
</dbReference>
<organism evidence="1 2">
    <name type="scientific">Donghicola tyrosinivorans</name>
    <dbReference type="NCBI Taxonomy" id="1652492"/>
    <lineage>
        <taxon>Bacteria</taxon>
        <taxon>Pseudomonadati</taxon>
        <taxon>Pseudomonadota</taxon>
        <taxon>Alphaproteobacteria</taxon>
        <taxon>Rhodobacterales</taxon>
        <taxon>Roseobacteraceae</taxon>
        <taxon>Donghicola</taxon>
    </lineage>
</organism>